<keyword evidence="2" id="KW-0472">Membrane</keyword>
<sequence>MTEAQVVLSVVAVFSVSMVAATGAGLPRFADRPAARVITWSGISGSLVGLCLYVGYVWGLLGETEPSSEERLPVLLAVVCTVGAVAVAVAIPVVLRPGRSCGTTRFEPRPNRDRFDRPEHDEHY</sequence>
<feature type="transmembrane region" description="Helical" evidence="2">
    <location>
        <begin position="73"/>
        <end position="95"/>
    </location>
</feature>
<evidence type="ECO:0000256" key="1">
    <source>
        <dbReference type="SAM" id="MobiDB-lite"/>
    </source>
</evidence>
<evidence type="ECO:0000313" key="4">
    <source>
        <dbReference type="Proteomes" id="UP000182054"/>
    </source>
</evidence>
<proteinExistence type="predicted"/>
<dbReference type="EMBL" id="FOJN01000003">
    <property type="protein sequence ID" value="SFA45601.1"/>
    <property type="molecule type" value="Genomic_DNA"/>
</dbReference>
<gene>
    <name evidence="3" type="ORF">SAMN05444374_103297</name>
</gene>
<name>A0A1I0T1I7_9NOCA</name>
<keyword evidence="2" id="KW-0812">Transmembrane</keyword>
<feature type="compositionally biased region" description="Basic and acidic residues" evidence="1">
    <location>
        <begin position="106"/>
        <end position="124"/>
    </location>
</feature>
<accession>A0A1I0T1I7</accession>
<feature type="transmembrane region" description="Helical" evidence="2">
    <location>
        <begin position="6"/>
        <end position="26"/>
    </location>
</feature>
<feature type="transmembrane region" description="Helical" evidence="2">
    <location>
        <begin position="38"/>
        <end position="61"/>
    </location>
</feature>
<organism evidence="3 4">
    <name type="scientific">Rhodococcoides kroppenstedtii</name>
    <dbReference type="NCBI Taxonomy" id="293050"/>
    <lineage>
        <taxon>Bacteria</taxon>
        <taxon>Bacillati</taxon>
        <taxon>Actinomycetota</taxon>
        <taxon>Actinomycetes</taxon>
        <taxon>Mycobacteriales</taxon>
        <taxon>Nocardiaceae</taxon>
        <taxon>Rhodococcoides</taxon>
    </lineage>
</organism>
<protein>
    <submittedName>
        <fullName evidence="3">Uncharacterized protein</fullName>
    </submittedName>
</protein>
<feature type="region of interest" description="Disordered" evidence="1">
    <location>
        <begin position="101"/>
        <end position="124"/>
    </location>
</feature>
<dbReference type="GeneID" id="85485140"/>
<keyword evidence="2" id="KW-1133">Transmembrane helix</keyword>
<dbReference type="AlphaFoldDB" id="A0A1I0T1I7"/>
<dbReference type="Proteomes" id="UP000182054">
    <property type="component" value="Unassembled WGS sequence"/>
</dbReference>
<evidence type="ECO:0000256" key="2">
    <source>
        <dbReference type="SAM" id="Phobius"/>
    </source>
</evidence>
<reference evidence="3 4" key="1">
    <citation type="submission" date="2016-10" db="EMBL/GenBank/DDBJ databases">
        <authorList>
            <person name="de Groot N.N."/>
        </authorList>
    </citation>
    <scope>NUCLEOTIDE SEQUENCE [LARGE SCALE GENOMIC DNA]</scope>
    <source>
        <strain evidence="3 4">DSM 44908</strain>
    </source>
</reference>
<dbReference type="RefSeq" id="WP_074921973.1">
    <property type="nucleotide sequence ID" value="NZ_FOJN01000003.1"/>
</dbReference>
<evidence type="ECO:0000313" key="3">
    <source>
        <dbReference type="EMBL" id="SFA45601.1"/>
    </source>
</evidence>